<reference evidence="3 4" key="1">
    <citation type="submission" date="2020-06" db="EMBL/GenBank/DDBJ databases">
        <authorList>
            <person name="Li R."/>
            <person name="Bekaert M."/>
        </authorList>
    </citation>
    <scope>NUCLEOTIDE SEQUENCE [LARGE SCALE GENOMIC DNA]</scope>
    <source>
        <strain evidence="4">wild</strain>
    </source>
</reference>
<dbReference type="Proteomes" id="UP000507470">
    <property type="component" value="Unassembled WGS sequence"/>
</dbReference>
<feature type="region of interest" description="Disordered" evidence="2">
    <location>
        <begin position="468"/>
        <end position="491"/>
    </location>
</feature>
<keyword evidence="1" id="KW-0175">Coiled coil</keyword>
<proteinExistence type="predicted"/>
<evidence type="ECO:0000256" key="2">
    <source>
        <dbReference type="SAM" id="MobiDB-lite"/>
    </source>
</evidence>
<name>A0A6J8CGI2_MYTCO</name>
<feature type="coiled-coil region" evidence="1">
    <location>
        <begin position="54"/>
        <end position="88"/>
    </location>
</feature>
<dbReference type="OrthoDB" id="6103207at2759"/>
<evidence type="ECO:0000256" key="1">
    <source>
        <dbReference type="SAM" id="Coils"/>
    </source>
</evidence>
<protein>
    <submittedName>
        <fullName evidence="3">Uncharacterized protein</fullName>
    </submittedName>
</protein>
<gene>
    <name evidence="3" type="ORF">MCOR_29920</name>
</gene>
<feature type="coiled-coil region" evidence="1">
    <location>
        <begin position="119"/>
        <end position="160"/>
    </location>
</feature>
<keyword evidence="4" id="KW-1185">Reference proteome</keyword>
<dbReference type="EMBL" id="CACVKT020005449">
    <property type="protein sequence ID" value="CAC5395235.1"/>
    <property type="molecule type" value="Genomic_DNA"/>
</dbReference>
<accession>A0A6J8CGI2</accession>
<organism evidence="3 4">
    <name type="scientific">Mytilus coruscus</name>
    <name type="common">Sea mussel</name>
    <dbReference type="NCBI Taxonomy" id="42192"/>
    <lineage>
        <taxon>Eukaryota</taxon>
        <taxon>Metazoa</taxon>
        <taxon>Spiralia</taxon>
        <taxon>Lophotrochozoa</taxon>
        <taxon>Mollusca</taxon>
        <taxon>Bivalvia</taxon>
        <taxon>Autobranchia</taxon>
        <taxon>Pteriomorphia</taxon>
        <taxon>Mytilida</taxon>
        <taxon>Mytiloidea</taxon>
        <taxon>Mytilidae</taxon>
        <taxon>Mytilinae</taxon>
        <taxon>Mytilus</taxon>
    </lineage>
</organism>
<dbReference type="AlphaFoldDB" id="A0A6J8CGI2"/>
<evidence type="ECO:0000313" key="3">
    <source>
        <dbReference type="EMBL" id="CAC5395235.1"/>
    </source>
</evidence>
<sequence length="491" mass="56153">MRSACSHYPLKVCENGINMGEGSSKYPILSKKFPKLNKLNEIFKAYNTDYQKVLDEFLTEQEKTNAENKDLKNEIEKLRKCNSLLQQTKSNEQNNISKPKLYRASSVDGKLISDCLDRQTNLETQVKSLQEHQEILNQEIDKHKREAQILSSEKESALSRLSKIAGIQLTKGNSEIADLSDANRPTKLGEKWSSLYTDEWSEAYDEITIKRTIKNENCRVEKELFEIAKECYTTCVELERKQMTDIKKHAWDIACCLHQQPDQLVEAAQTTLYFKMEEDKKAATHVPNQKANATNYLKMTKVEENKKAATQVSNQKTNAEDMLKLLAIQKCMEELIQIVHERRKYDKKLLEYVMQKTVKQFERYRKSGSPNHVINFVKRFGRKADRQKPVFLYTKNGSVIDFVVWPALILHKTGPILQKGSVQGKDIAVPKDTQQKIDSRMANSLAANSTDGSATFIVRSDSIKEDDGIKVIPSDGANQSVQMKDGGRNEQ</sequence>
<evidence type="ECO:0000313" key="4">
    <source>
        <dbReference type="Proteomes" id="UP000507470"/>
    </source>
</evidence>